<accession>A0A1I1EVA5</accession>
<gene>
    <name evidence="1" type="ORF">SAMN02745150_01288</name>
</gene>
<dbReference type="InterPro" id="IPR029044">
    <property type="entry name" value="Nucleotide-diphossugar_trans"/>
</dbReference>
<dbReference type="Proteomes" id="UP000240042">
    <property type="component" value="Unassembled WGS sequence"/>
</dbReference>
<reference evidence="2" key="1">
    <citation type="submission" date="2016-10" db="EMBL/GenBank/DDBJ databases">
        <authorList>
            <person name="Varghese N."/>
            <person name="Submissions S."/>
        </authorList>
    </citation>
    <scope>NUCLEOTIDE SEQUENCE [LARGE SCALE GENOMIC DNA]</scope>
    <source>
        <strain evidence="2">ATCC 43811</strain>
    </source>
</reference>
<sequence length="127" mass="15193">MFMICFFIHATNAVLIFYPTSIIKKYNPGFIDRLFCEDWSFVMSYLSKVKTVYWLNAALYYCRMNNTSLSNTMSDWYLGVFEAVGERKKPLETANLWCFHEQLQNLLGLRYILNFYYSKVYIMFPSE</sequence>
<dbReference type="SUPFAM" id="SSF53448">
    <property type="entry name" value="Nucleotide-diphospho-sugar transferases"/>
    <property type="match status" value="1"/>
</dbReference>
<evidence type="ECO:0000313" key="2">
    <source>
        <dbReference type="Proteomes" id="UP000240042"/>
    </source>
</evidence>
<evidence type="ECO:0000313" key="1">
    <source>
        <dbReference type="EMBL" id="SFB91089.1"/>
    </source>
</evidence>
<dbReference type="EMBL" id="FOKY01000019">
    <property type="protein sequence ID" value="SFB91089.1"/>
    <property type="molecule type" value="Genomic_DNA"/>
</dbReference>
<organism evidence="1 2">
    <name type="scientific">Brevinema andersonii</name>
    <dbReference type="NCBI Taxonomy" id="34097"/>
    <lineage>
        <taxon>Bacteria</taxon>
        <taxon>Pseudomonadati</taxon>
        <taxon>Spirochaetota</taxon>
        <taxon>Spirochaetia</taxon>
        <taxon>Brevinematales</taxon>
        <taxon>Brevinemataceae</taxon>
        <taxon>Brevinema</taxon>
    </lineage>
</organism>
<dbReference type="AlphaFoldDB" id="A0A1I1EVA5"/>
<protein>
    <submittedName>
        <fullName evidence="1">Uncharacterized protein</fullName>
    </submittedName>
</protein>
<keyword evidence="2" id="KW-1185">Reference proteome</keyword>
<proteinExistence type="predicted"/>
<name>A0A1I1EVA5_BREAD</name>